<name>A0AAU7E5I7_9BACT</name>
<evidence type="ECO:0000313" key="1">
    <source>
        <dbReference type="EMBL" id="XBJ28477.1"/>
    </source>
</evidence>
<organism evidence="1">
    <name type="scientific">Campylobacter sp. CCS1377</name>
    <dbReference type="NCBI Taxonomy" id="3158229"/>
    <lineage>
        <taxon>Bacteria</taxon>
        <taxon>Pseudomonadati</taxon>
        <taxon>Campylobacterota</taxon>
        <taxon>Epsilonproteobacteria</taxon>
        <taxon>Campylobacterales</taxon>
        <taxon>Campylobacteraceae</taxon>
        <taxon>Campylobacter</taxon>
    </lineage>
</organism>
<proteinExistence type="predicted"/>
<dbReference type="AlphaFoldDB" id="A0AAU7E5I7"/>
<accession>A0AAU7E5I7</accession>
<dbReference type="RefSeq" id="WP_348518107.1">
    <property type="nucleotide sequence ID" value="NZ_CP155620.1"/>
</dbReference>
<dbReference type="EMBL" id="CP155620">
    <property type="protein sequence ID" value="XBJ28477.1"/>
    <property type="molecule type" value="Genomic_DNA"/>
</dbReference>
<gene>
    <name evidence="1" type="ORF">AAH949_05065</name>
</gene>
<reference evidence="1" key="1">
    <citation type="submission" date="2024-05" db="EMBL/GenBank/DDBJ databases">
        <title>Campylobacter coli isolated from environmental waters in Slovenia.</title>
        <authorList>
            <person name="Zautner A.E."/>
            <person name="Bunk B."/>
            <person name="Riedel T."/>
            <person name="Sproeer C."/>
        </authorList>
    </citation>
    <scope>NUCLEOTIDE SEQUENCE</scope>
    <source>
        <strain evidence="1">CCS1377</strain>
    </source>
</reference>
<sequence length="399" mass="46587">MAFYNPQRVVFDPDNMVIQNAGALGGTIYNAFKNYNEAQEKRFNAQREFEQKQNELEFNKAIQNNQLLQKEREFDYNAQRDLIKDYQWQQSNELDRYYKMQTLANNKYAKDIQNKKNLLELKKLENEVKGGGSATDINKLLNGGGNNFYLIDNSTRKMMKNIKDPKKEIGVGDTFSDAFASLYENRNTYSEQFYNNHNRLMSELAREKYGSQVTNKQMEDIQKIYGLPESSIFRDRIPLEKNLKLKREMADIKRQKAYKKAEENLSKPTIWNNAELRENEVKKYHTTIESIENEYKEYEKWINGEFNTYYAPTNKTNFINNSNAVLSQNPILSQNPQGNKMISTGQNRMSLPAYESAMLNGREIYYTRPNIYGKIYVDLGNGDVVETTIDELARQGAVK</sequence>
<protein>
    <submittedName>
        <fullName evidence="1">Uncharacterized protein</fullName>
    </submittedName>
</protein>